<dbReference type="InterPro" id="IPR050369">
    <property type="entry name" value="RBOH/FRE"/>
</dbReference>
<dbReference type="GO" id="GO:0005886">
    <property type="term" value="C:plasma membrane"/>
    <property type="evidence" value="ECO:0007669"/>
    <property type="project" value="TreeGrafter"/>
</dbReference>
<reference evidence="10" key="2">
    <citation type="submission" date="2020-05" db="EMBL/GenBank/DDBJ databases">
        <authorList>
            <person name="Kim H.-S."/>
            <person name="Proctor R.H."/>
            <person name="Brown D.W."/>
        </authorList>
    </citation>
    <scope>NUCLEOTIDE SEQUENCE</scope>
    <source>
        <strain evidence="10">NRRL 20472</strain>
    </source>
</reference>
<evidence type="ECO:0000256" key="3">
    <source>
        <dbReference type="ARBA" id="ARBA00022982"/>
    </source>
</evidence>
<dbReference type="SUPFAM" id="SSF52343">
    <property type="entry name" value="Ferredoxin reductase-like, C-terminal NADP-linked domain"/>
    <property type="match status" value="1"/>
</dbReference>
<comment type="caution">
    <text evidence="10">The sequence shown here is derived from an EMBL/GenBank/DDBJ whole genome shotgun (WGS) entry which is preliminary data.</text>
</comment>
<protein>
    <recommendedName>
        <fullName evidence="9">Ferric oxidoreductase domain-containing protein</fullName>
    </recommendedName>
</protein>
<dbReference type="OrthoDB" id="10006946at2759"/>
<evidence type="ECO:0000256" key="4">
    <source>
        <dbReference type="ARBA" id="ARBA00022989"/>
    </source>
</evidence>
<dbReference type="InterPro" id="IPR013130">
    <property type="entry name" value="Fe3_Rdtase_TM_dom"/>
</dbReference>
<feature type="transmembrane region" description="Helical" evidence="8">
    <location>
        <begin position="133"/>
        <end position="154"/>
    </location>
</feature>
<keyword evidence="4 8" id="KW-1133">Transmembrane helix</keyword>
<feature type="transmembrane region" description="Helical" evidence="8">
    <location>
        <begin position="47"/>
        <end position="63"/>
    </location>
</feature>
<evidence type="ECO:0000256" key="8">
    <source>
        <dbReference type="SAM" id="Phobius"/>
    </source>
</evidence>
<evidence type="ECO:0000256" key="5">
    <source>
        <dbReference type="ARBA" id="ARBA00023002"/>
    </source>
</evidence>
<dbReference type="Proteomes" id="UP000622797">
    <property type="component" value="Unassembled WGS sequence"/>
</dbReference>
<comment type="subcellular location">
    <subcellularLocation>
        <location evidence="1">Membrane</location>
        <topology evidence="1">Multi-pass membrane protein</topology>
    </subcellularLocation>
</comment>
<gene>
    <name evidence="10" type="ORF">FSARC_13287</name>
</gene>
<feature type="transmembrane region" description="Helical" evidence="8">
    <location>
        <begin position="89"/>
        <end position="113"/>
    </location>
</feature>
<keyword evidence="6" id="KW-0813">Transport</keyword>
<evidence type="ECO:0000256" key="2">
    <source>
        <dbReference type="ARBA" id="ARBA00022692"/>
    </source>
</evidence>
<evidence type="ECO:0000256" key="6">
    <source>
        <dbReference type="ARBA" id="ARBA00023065"/>
    </source>
</evidence>
<keyword evidence="5" id="KW-0560">Oxidoreductase</keyword>
<dbReference type="EMBL" id="JABEXW010000981">
    <property type="protein sequence ID" value="KAF4950144.1"/>
    <property type="molecule type" value="Genomic_DNA"/>
</dbReference>
<dbReference type="AlphaFoldDB" id="A0A8H4T2M9"/>
<dbReference type="PANTHER" id="PTHR11972">
    <property type="entry name" value="NADPH OXIDASE"/>
    <property type="match status" value="1"/>
</dbReference>
<feature type="domain" description="Ferric oxidoreductase" evidence="9">
    <location>
        <begin position="141"/>
        <end position="280"/>
    </location>
</feature>
<evidence type="ECO:0000259" key="9">
    <source>
        <dbReference type="Pfam" id="PF01794"/>
    </source>
</evidence>
<dbReference type="Gene3D" id="3.40.50.80">
    <property type="entry name" value="Nucleotide-binding domain of ferredoxin-NADP reductase (FNR) module"/>
    <property type="match status" value="1"/>
</dbReference>
<organism evidence="10 11">
    <name type="scientific">Fusarium sarcochroum</name>
    <dbReference type="NCBI Taxonomy" id="1208366"/>
    <lineage>
        <taxon>Eukaryota</taxon>
        <taxon>Fungi</taxon>
        <taxon>Dikarya</taxon>
        <taxon>Ascomycota</taxon>
        <taxon>Pezizomycotina</taxon>
        <taxon>Sordariomycetes</taxon>
        <taxon>Hypocreomycetidae</taxon>
        <taxon>Hypocreales</taxon>
        <taxon>Nectriaceae</taxon>
        <taxon>Fusarium</taxon>
        <taxon>Fusarium lateritium species complex</taxon>
    </lineage>
</organism>
<evidence type="ECO:0000256" key="7">
    <source>
        <dbReference type="ARBA" id="ARBA00023136"/>
    </source>
</evidence>
<keyword evidence="3" id="KW-0249">Electron transport</keyword>
<keyword evidence="7 8" id="KW-0472">Membrane</keyword>
<feature type="transmembrane region" description="Helical" evidence="8">
    <location>
        <begin position="235"/>
        <end position="258"/>
    </location>
</feature>
<dbReference type="CDD" id="cd06186">
    <property type="entry name" value="NOX_Duox_like_FAD_NADP"/>
    <property type="match status" value="1"/>
</dbReference>
<sequence length="579" mass="64512">MTQSPKAAALTFTLAISAGLSIALINVDCYSTFCSEGPFLFETRVHLTVFYAFLSLALCFLLLRANNRKVRHIANIHLVRELPLVGKRITLGGLLTSFAILIVTGCSTIYWLPAQNELWGHKTDPLKWASAKLQLTITGVTGHYADILLGLLLLPVSRNSLIGQAFSLHQSTLLFAHKAISYLFSTSVIVHGVSYMLHANDSSRNEDTAREEAFATGNPVLTVSESEQLSGWFSITYYVGIAAILPVLVMLITSLPWIRRRHYNLFYFSHVILGALVLIASCLHASTNFYLLLPGLFLWIIDWFRRLFVGKAGGLANKTPAVLEIAENGWLRISLLPTKVITGQPLHYYYLNFPSISRLQTHAFTAVAHPSTNGGPVFLVQPTTGKPGRELEREWTWKLRGLVSQRTDTLRLNARVEGPYPVPGTGFTSASQIICIVGGSGLTGALSLAYWWLETQPANSRFNLLWTVRRRETTRLSEWQKLEEVAKTVPGLVLSTHISSERGRLDTGQALRHILSGQGADMTEQGRGWVYSGGPATLLSATERSCVEIQKDMRRRTKEKNEKGWTVEDLSWYLARWEV</sequence>
<dbReference type="GO" id="GO:0006811">
    <property type="term" value="P:monoatomic ion transport"/>
    <property type="evidence" value="ECO:0007669"/>
    <property type="project" value="UniProtKB-KW"/>
</dbReference>
<dbReference type="PANTHER" id="PTHR11972:SF69">
    <property type="entry name" value="FERRIC REDUCTION OXIDASE 6-RELATED"/>
    <property type="match status" value="1"/>
</dbReference>
<dbReference type="GO" id="GO:0016491">
    <property type="term" value="F:oxidoreductase activity"/>
    <property type="evidence" value="ECO:0007669"/>
    <property type="project" value="UniProtKB-KW"/>
</dbReference>
<feature type="transmembrane region" description="Helical" evidence="8">
    <location>
        <begin position="175"/>
        <end position="197"/>
    </location>
</feature>
<keyword evidence="2 8" id="KW-0812">Transmembrane</keyword>
<dbReference type="InterPro" id="IPR039261">
    <property type="entry name" value="FNR_nucleotide-bd"/>
</dbReference>
<proteinExistence type="predicted"/>
<evidence type="ECO:0000256" key="1">
    <source>
        <dbReference type="ARBA" id="ARBA00004141"/>
    </source>
</evidence>
<name>A0A8H4T2M9_9HYPO</name>
<evidence type="ECO:0000313" key="11">
    <source>
        <dbReference type="Proteomes" id="UP000622797"/>
    </source>
</evidence>
<keyword evidence="6" id="KW-0406">Ion transport</keyword>
<accession>A0A8H4T2M9</accession>
<evidence type="ECO:0000313" key="10">
    <source>
        <dbReference type="EMBL" id="KAF4950144.1"/>
    </source>
</evidence>
<dbReference type="Pfam" id="PF01794">
    <property type="entry name" value="Ferric_reduct"/>
    <property type="match status" value="1"/>
</dbReference>
<keyword evidence="11" id="KW-1185">Reference proteome</keyword>
<feature type="transmembrane region" description="Helical" evidence="8">
    <location>
        <begin position="265"/>
        <end position="283"/>
    </location>
</feature>
<reference evidence="10" key="1">
    <citation type="journal article" date="2020" name="BMC Genomics">
        <title>Correction to: Identification and distribution of gene clusters required for synthesis of sphingolipid metabolism inhibitors in diverse species of the filamentous fungus Fusarium.</title>
        <authorList>
            <person name="Kim H.S."/>
            <person name="Lohmar J.M."/>
            <person name="Busman M."/>
            <person name="Brown D.W."/>
            <person name="Naumann T.A."/>
            <person name="Divon H.H."/>
            <person name="Lysoe E."/>
            <person name="Uhlig S."/>
            <person name="Proctor R.H."/>
        </authorList>
    </citation>
    <scope>NUCLEOTIDE SEQUENCE</scope>
    <source>
        <strain evidence="10">NRRL 20472</strain>
    </source>
</reference>